<organism evidence="2 3">
    <name type="scientific">Tritrichomonas musculus</name>
    <dbReference type="NCBI Taxonomy" id="1915356"/>
    <lineage>
        <taxon>Eukaryota</taxon>
        <taxon>Metamonada</taxon>
        <taxon>Parabasalia</taxon>
        <taxon>Tritrichomonadida</taxon>
        <taxon>Tritrichomonadidae</taxon>
        <taxon>Tritrichomonas</taxon>
    </lineage>
</organism>
<evidence type="ECO:0000313" key="2">
    <source>
        <dbReference type="EMBL" id="KAK8882604.1"/>
    </source>
</evidence>
<accession>A0ABR2JUQ7</accession>
<keyword evidence="3" id="KW-1185">Reference proteome</keyword>
<evidence type="ECO:0000256" key="1">
    <source>
        <dbReference type="SAM" id="Coils"/>
    </source>
</evidence>
<proteinExistence type="predicted"/>
<protein>
    <submittedName>
        <fullName evidence="2">Uncharacterized protein</fullName>
    </submittedName>
</protein>
<sequence>MERAEFVFKIIFDTFELMQKLSDFSIYIRLFSLPMIEIHRLSGITGVFELQTGKSLTLKMPYAEILDECPMYIFIKSPKPGHTSERKCQHKISLQNLFSLAIQNPGRPVQQHFDKSLKNKNDDSLLGRISFGIRVRYTSSTKEDLTNLTPIIIQDHSSTESDLGVKTATVKKKDMAINTRVPLAPDPPETRTRSIFFFDKNELLEENRSLAQQIKQLTDQVQRLKSVIDAYEQEEISEVKSARRAKKDLDAQRRAQTGYQPQKLRTDYIYHPPGLQTGTTVRGRTTTRVIWK</sequence>
<dbReference type="EMBL" id="JAPFFF010000009">
    <property type="protein sequence ID" value="KAK8882604.1"/>
    <property type="molecule type" value="Genomic_DNA"/>
</dbReference>
<name>A0ABR2JUQ7_9EUKA</name>
<feature type="coiled-coil region" evidence="1">
    <location>
        <begin position="200"/>
        <end position="234"/>
    </location>
</feature>
<evidence type="ECO:0000313" key="3">
    <source>
        <dbReference type="Proteomes" id="UP001470230"/>
    </source>
</evidence>
<dbReference type="Proteomes" id="UP001470230">
    <property type="component" value="Unassembled WGS sequence"/>
</dbReference>
<reference evidence="2 3" key="1">
    <citation type="submission" date="2024-04" db="EMBL/GenBank/DDBJ databases">
        <title>Tritrichomonas musculus Genome.</title>
        <authorList>
            <person name="Alves-Ferreira E."/>
            <person name="Grigg M."/>
            <person name="Lorenzi H."/>
            <person name="Galac M."/>
        </authorList>
    </citation>
    <scope>NUCLEOTIDE SEQUENCE [LARGE SCALE GENOMIC DNA]</scope>
    <source>
        <strain evidence="2 3">EAF2021</strain>
    </source>
</reference>
<gene>
    <name evidence="2" type="ORF">M9Y10_045246</name>
</gene>
<comment type="caution">
    <text evidence="2">The sequence shown here is derived from an EMBL/GenBank/DDBJ whole genome shotgun (WGS) entry which is preliminary data.</text>
</comment>
<keyword evidence="1" id="KW-0175">Coiled coil</keyword>